<keyword evidence="4" id="KW-0472">Membrane</keyword>
<keyword evidence="1 3" id="KW-0853">WD repeat</keyword>
<accession>X6M6U6</accession>
<dbReference type="GO" id="GO:1990234">
    <property type="term" value="C:transferase complex"/>
    <property type="evidence" value="ECO:0007669"/>
    <property type="project" value="UniProtKB-ARBA"/>
</dbReference>
<sequence length="264" mass="31397">MFFVFCFGLFVSLKVISSLCHDKFFSVVFLKKYNLLLDKQKNKSSCKMTDLINHEQTLTKLVVVIDCLQVFIAFIVWTCDDISQRKTKSKSLFSIGFEYYKLNLDGYMISMNLLSIMLRFFYFFIFHLIITKINKNICYFLSSLVWSIDYSIFDDCQFICSGSDDNTVRVWDVDSNKQIQSFNRYSDSVYCVKFSSYHYHNHHQNVICFSSCDKIIRFWDFKHNKELQIFNEHAEGVYRIEFSQFNGGRYLCSGSFDKTIRLWD</sequence>
<comment type="caution">
    <text evidence="6">The sequence shown here is derived from an EMBL/GenBank/DDBJ whole genome shotgun (WGS) entry which is preliminary data.</text>
</comment>
<evidence type="ECO:0000256" key="5">
    <source>
        <dbReference type="SAM" id="SignalP"/>
    </source>
</evidence>
<dbReference type="PROSITE" id="PS50294">
    <property type="entry name" value="WD_REPEATS_REGION"/>
    <property type="match status" value="1"/>
</dbReference>
<reference evidence="6 7" key="1">
    <citation type="journal article" date="2013" name="Curr. Biol.">
        <title>The Genome of the Foraminiferan Reticulomyxa filosa.</title>
        <authorList>
            <person name="Glockner G."/>
            <person name="Hulsmann N."/>
            <person name="Schleicher M."/>
            <person name="Noegel A.A."/>
            <person name="Eichinger L."/>
            <person name="Gallinger C."/>
            <person name="Pawlowski J."/>
            <person name="Sierra R."/>
            <person name="Euteneuer U."/>
            <person name="Pillet L."/>
            <person name="Moustafa A."/>
            <person name="Platzer M."/>
            <person name="Groth M."/>
            <person name="Szafranski K."/>
            <person name="Schliwa M."/>
        </authorList>
    </citation>
    <scope>NUCLEOTIDE SEQUENCE [LARGE SCALE GENOMIC DNA]</scope>
</reference>
<dbReference type="Proteomes" id="UP000023152">
    <property type="component" value="Unassembled WGS sequence"/>
</dbReference>
<evidence type="ECO:0000256" key="3">
    <source>
        <dbReference type="PROSITE-ProRule" id="PRU00221"/>
    </source>
</evidence>
<dbReference type="PROSITE" id="PS00678">
    <property type="entry name" value="WD_REPEATS_1"/>
    <property type="match status" value="1"/>
</dbReference>
<dbReference type="PANTHER" id="PTHR22847">
    <property type="entry name" value="WD40 REPEAT PROTEIN"/>
    <property type="match status" value="1"/>
</dbReference>
<feature type="non-terminal residue" evidence="6">
    <location>
        <position position="264"/>
    </location>
</feature>
<organism evidence="6 7">
    <name type="scientific">Reticulomyxa filosa</name>
    <dbReference type="NCBI Taxonomy" id="46433"/>
    <lineage>
        <taxon>Eukaryota</taxon>
        <taxon>Sar</taxon>
        <taxon>Rhizaria</taxon>
        <taxon>Retaria</taxon>
        <taxon>Foraminifera</taxon>
        <taxon>Monothalamids</taxon>
        <taxon>Reticulomyxidae</taxon>
        <taxon>Reticulomyxa</taxon>
    </lineage>
</organism>
<evidence type="ECO:0000313" key="6">
    <source>
        <dbReference type="EMBL" id="ETO09341.1"/>
    </source>
</evidence>
<gene>
    <name evidence="6" type="ORF">RFI_28036</name>
</gene>
<dbReference type="SUPFAM" id="SSF50978">
    <property type="entry name" value="WD40 repeat-like"/>
    <property type="match status" value="1"/>
</dbReference>
<feature type="chain" id="PRO_5004974710" evidence="5">
    <location>
        <begin position="19"/>
        <end position="264"/>
    </location>
</feature>
<dbReference type="SMART" id="SM00320">
    <property type="entry name" value="WD40"/>
    <property type="match status" value="3"/>
</dbReference>
<feature type="repeat" description="WD" evidence="3">
    <location>
        <begin position="230"/>
        <end position="264"/>
    </location>
</feature>
<keyword evidence="4" id="KW-0812">Transmembrane</keyword>
<dbReference type="PROSITE" id="PS50082">
    <property type="entry name" value="WD_REPEATS_2"/>
    <property type="match status" value="2"/>
</dbReference>
<dbReference type="InterPro" id="IPR001680">
    <property type="entry name" value="WD40_rpt"/>
</dbReference>
<feature type="transmembrane region" description="Helical" evidence="4">
    <location>
        <begin position="109"/>
        <end position="130"/>
    </location>
</feature>
<keyword evidence="4" id="KW-1133">Transmembrane helix</keyword>
<evidence type="ECO:0000313" key="7">
    <source>
        <dbReference type="Proteomes" id="UP000023152"/>
    </source>
</evidence>
<dbReference type="EMBL" id="ASPP01024129">
    <property type="protein sequence ID" value="ETO09341.1"/>
    <property type="molecule type" value="Genomic_DNA"/>
</dbReference>
<dbReference type="Gene3D" id="2.130.10.10">
    <property type="entry name" value="YVTN repeat-like/Quinoprotein amine dehydrogenase"/>
    <property type="match status" value="1"/>
</dbReference>
<evidence type="ECO:0000256" key="1">
    <source>
        <dbReference type="ARBA" id="ARBA00022574"/>
    </source>
</evidence>
<keyword evidence="5" id="KW-0732">Signal</keyword>
<dbReference type="InterPro" id="IPR015943">
    <property type="entry name" value="WD40/YVTN_repeat-like_dom_sf"/>
</dbReference>
<proteinExistence type="predicted"/>
<evidence type="ECO:0000256" key="2">
    <source>
        <dbReference type="ARBA" id="ARBA00022737"/>
    </source>
</evidence>
<dbReference type="InterPro" id="IPR036322">
    <property type="entry name" value="WD40_repeat_dom_sf"/>
</dbReference>
<dbReference type="InterPro" id="IPR019775">
    <property type="entry name" value="WD40_repeat_CS"/>
</dbReference>
<keyword evidence="2" id="KW-0677">Repeat</keyword>
<evidence type="ECO:0000256" key="4">
    <source>
        <dbReference type="SAM" id="Phobius"/>
    </source>
</evidence>
<protein>
    <submittedName>
        <fullName evidence="6">F-box and wd40 domain protein</fullName>
    </submittedName>
</protein>
<dbReference type="AlphaFoldDB" id="X6M6U6"/>
<dbReference type="InterPro" id="IPR020472">
    <property type="entry name" value="WD40_PAC1"/>
</dbReference>
<feature type="signal peptide" evidence="5">
    <location>
        <begin position="1"/>
        <end position="18"/>
    </location>
</feature>
<dbReference type="PRINTS" id="PR00320">
    <property type="entry name" value="GPROTEINBRPT"/>
</dbReference>
<feature type="repeat" description="WD" evidence="3">
    <location>
        <begin position="157"/>
        <end position="181"/>
    </location>
</feature>
<name>X6M6U6_RETFI</name>
<dbReference type="PANTHER" id="PTHR22847:SF637">
    <property type="entry name" value="WD REPEAT DOMAIN 5B"/>
    <property type="match status" value="1"/>
</dbReference>
<dbReference type="Pfam" id="PF00400">
    <property type="entry name" value="WD40"/>
    <property type="match status" value="3"/>
</dbReference>
<keyword evidence="7" id="KW-1185">Reference proteome</keyword>